<dbReference type="GO" id="GO:0055087">
    <property type="term" value="C:Ski complex"/>
    <property type="evidence" value="ECO:0007669"/>
    <property type="project" value="TreeGrafter"/>
</dbReference>
<evidence type="ECO:0000256" key="2">
    <source>
        <dbReference type="ARBA" id="ARBA00022801"/>
    </source>
</evidence>
<dbReference type="Proteomes" id="UP000734854">
    <property type="component" value="Unassembled WGS sequence"/>
</dbReference>
<feature type="domain" description="ATP-dependent RNA helicase Ski2/MTR4 C-terminal" evidence="5">
    <location>
        <begin position="290"/>
        <end position="468"/>
    </location>
</feature>
<gene>
    <name evidence="6" type="ORF">ZIOFF_039225</name>
</gene>
<dbReference type="PANTHER" id="PTHR12131:SF24">
    <property type="entry name" value="DEXH-BOX ATP-DEPENDENT RNA HELICASE DEXH11"/>
    <property type="match status" value="1"/>
</dbReference>
<evidence type="ECO:0000256" key="1">
    <source>
        <dbReference type="ARBA" id="ARBA00022741"/>
    </source>
</evidence>
<dbReference type="FunFam" id="1.10.3380.30:FF:000001">
    <property type="entry name" value="Ski2 ATP-dependent RNA helicase"/>
    <property type="match status" value="1"/>
</dbReference>
<comment type="caution">
    <text evidence="6">The sequence shown here is derived from an EMBL/GenBank/DDBJ whole genome shotgun (WGS) entry which is preliminary data.</text>
</comment>
<evidence type="ECO:0000256" key="3">
    <source>
        <dbReference type="ARBA" id="ARBA00022806"/>
    </source>
</evidence>
<evidence type="ECO:0000313" key="6">
    <source>
        <dbReference type="EMBL" id="KAG6499437.1"/>
    </source>
</evidence>
<dbReference type="EMBL" id="JACMSC010000011">
    <property type="protein sequence ID" value="KAG6499437.1"/>
    <property type="molecule type" value="Genomic_DNA"/>
</dbReference>
<keyword evidence="2" id="KW-0378">Hydrolase</keyword>
<keyword evidence="7" id="KW-1185">Reference proteome</keyword>
<dbReference type="InterPro" id="IPR025696">
    <property type="entry name" value="Beta-barrel_MTR4"/>
</dbReference>
<sequence length="471" mass="53087">MCLLDEKKVKELDFPSLDLTMNNVTRLSSPCDEVMVFHRVTRNTRFSCLELVLHAEDHLLGVVLKTPAAANKQYIILVLTTATASSMQASCPLNKIQENQSFQQGYFITPKGKRGTEEEYFSSITSRKGSGAINIKLPHYGSASGINYAVTEMENKDIISICNCKMKIDQVRLLEDASNIAYAKTVQELLKQKPDGNKFPPALDAVKDLKLKDMALVQMYHIYNEFLQNMSENKCHGCTKLNEHIMLMKEQSRHKEEVNALKFQMSDDALQQMPDFQGRIDVLKEIYCIDSDLVVQLKGRVACEMNSGEELICTECLFENQLDDLEPEEAVAIMSSLVFQQNNTTEPSLTPKLAYAKKRLYDTAIRLGQLQAQFKLSIDPVEYARDNLKFGLVEVVYEWAKGTPFADICELTDVPEGLIVRSIVRLDETCREFKNAASIMGNSSLYKKMETASNAIKRDIVFAASLYVTGV</sequence>
<evidence type="ECO:0000259" key="5">
    <source>
        <dbReference type="SMART" id="SM01142"/>
    </source>
</evidence>
<dbReference type="AlphaFoldDB" id="A0A8J5L005"/>
<keyword evidence="4" id="KW-0067">ATP-binding</keyword>
<dbReference type="GO" id="GO:0004386">
    <property type="term" value="F:helicase activity"/>
    <property type="evidence" value="ECO:0007669"/>
    <property type="project" value="UniProtKB-KW"/>
</dbReference>
<protein>
    <recommendedName>
        <fullName evidence="5">ATP-dependent RNA helicase Ski2/MTR4 C-terminal domain-containing protein</fullName>
    </recommendedName>
</protein>
<dbReference type="Gene3D" id="1.10.3380.30">
    <property type="match status" value="1"/>
</dbReference>
<dbReference type="InterPro" id="IPR050699">
    <property type="entry name" value="RNA-DNA_Helicase"/>
</dbReference>
<dbReference type="GO" id="GO:0070478">
    <property type="term" value="P:nuclear-transcribed mRNA catabolic process, 3'-5' exonucleolytic nonsense-mediated decay"/>
    <property type="evidence" value="ECO:0007669"/>
    <property type="project" value="TreeGrafter"/>
</dbReference>
<dbReference type="GO" id="GO:0016787">
    <property type="term" value="F:hydrolase activity"/>
    <property type="evidence" value="ECO:0007669"/>
    <property type="project" value="UniProtKB-KW"/>
</dbReference>
<dbReference type="Pfam" id="PF08148">
    <property type="entry name" value="DSHCT"/>
    <property type="match status" value="1"/>
</dbReference>
<organism evidence="6 7">
    <name type="scientific">Zingiber officinale</name>
    <name type="common">Ginger</name>
    <name type="synonym">Amomum zingiber</name>
    <dbReference type="NCBI Taxonomy" id="94328"/>
    <lineage>
        <taxon>Eukaryota</taxon>
        <taxon>Viridiplantae</taxon>
        <taxon>Streptophyta</taxon>
        <taxon>Embryophyta</taxon>
        <taxon>Tracheophyta</taxon>
        <taxon>Spermatophyta</taxon>
        <taxon>Magnoliopsida</taxon>
        <taxon>Liliopsida</taxon>
        <taxon>Zingiberales</taxon>
        <taxon>Zingiberaceae</taxon>
        <taxon>Zingiber</taxon>
    </lineage>
</organism>
<dbReference type="SMART" id="SM01142">
    <property type="entry name" value="DSHCT"/>
    <property type="match status" value="1"/>
</dbReference>
<dbReference type="InterPro" id="IPR012961">
    <property type="entry name" value="Ski2/MTR4_C"/>
</dbReference>
<evidence type="ECO:0000256" key="4">
    <source>
        <dbReference type="ARBA" id="ARBA00022840"/>
    </source>
</evidence>
<accession>A0A8J5L005</accession>
<keyword evidence="1" id="KW-0547">Nucleotide-binding</keyword>
<proteinExistence type="predicted"/>
<dbReference type="Pfam" id="PF13234">
    <property type="entry name" value="MTR4_beta-barrel"/>
    <property type="match status" value="1"/>
</dbReference>
<reference evidence="6 7" key="1">
    <citation type="submission" date="2020-08" db="EMBL/GenBank/DDBJ databases">
        <title>Plant Genome Project.</title>
        <authorList>
            <person name="Zhang R.-G."/>
        </authorList>
    </citation>
    <scope>NUCLEOTIDE SEQUENCE [LARGE SCALE GENOMIC DNA]</scope>
    <source>
        <tissue evidence="6">Rhizome</tissue>
    </source>
</reference>
<name>A0A8J5L005_ZINOF</name>
<keyword evidence="3" id="KW-0347">Helicase</keyword>
<dbReference type="GO" id="GO:0005524">
    <property type="term" value="F:ATP binding"/>
    <property type="evidence" value="ECO:0007669"/>
    <property type="project" value="UniProtKB-KW"/>
</dbReference>
<dbReference type="PANTHER" id="PTHR12131">
    <property type="entry name" value="ATP-DEPENDENT RNA AND DNA HELICASE"/>
    <property type="match status" value="1"/>
</dbReference>
<evidence type="ECO:0000313" key="7">
    <source>
        <dbReference type="Proteomes" id="UP000734854"/>
    </source>
</evidence>